<feature type="region of interest" description="Disordered" evidence="1">
    <location>
        <begin position="20"/>
        <end position="48"/>
    </location>
</feature>
<dbReference type="Proteomes" id="UP000292082">
    <property type="component" value="Unassembled WGS sequence"/>
</dbReference>
<organism evidence="2 3">
    <name type="scientific">Dichomitus squalens</name>
    <dbReference type="NCBI Taxonomy" id="114155"/>
    <lineage>
        <taxon>Eukaryota</taxon>
        <taxon>Fungi</taxon>
        <taxon>Dikarya</taxon>
        <taxon>Basidiomycota</taxon>
        <taxon>Agaricomycotina</taxon>
        <taxon>Agaricomycetes</taxon>
        <taxon>Polyporales</taxon>
        <taxon>Polyporaceae</taxon>
        <taxon>Dichomitus</taxon>
    </lineage>
</organism>
<name>A0A4V2K5I4_9APHY</name>
<sequence length="190" mass="21409">MSSVAANPLRTSLRRAAVCSRYSSTQASPPHSPSSSSQTKLSVQPKAELPPEKMRALVDLYHQSATFITPANLSDKIDEAFIYRTTNKSRLNPEKPLSKILYDLKVRRAFPKFGEKLGPTVKRTRSPAVLKYEDWSEERSPREQQVFRTLHGVYNRAKPGYDALMDEQASAEKGEEDEQQQETQGEQGPL</sequence>
<keyword evidence="3" id="KW-1185">Reference proteome</keyword>
<evidence type="ECO:0000256" key="1">
    <source>
        <dbReference type="SAM" id="MobiDB-lite"/>
    </source>
</evidence>
<dbReference type="EMBL" id="ML145121">
    <property type="protein sequence ID" value="TBU58776.1"/>
    <property type="molecule type" value="Genomic_DNA"/>
</dbReference>
<accession>A0A4V2K5I4</accession>
<feature type="region of interest" description="Disordered" evidence="1">
    <location>
        <begin position="158"/>
        <end position="190"/>
    </location>
</feature>
<dbReference type="AlphaFoldDB" id="A0A4V2K5I4"/>
<reference evidence="2 3" key="1">
    <citation type="submission" date="2019-01" db="EMBL/GenBank/DDBJ databases">
        <title>Draft genome sequences of three monokaryotic isolates of the white-rot basidiomycete fungus Dichomitus squalens.</title>
        <authorList>
            <consortium name="DOE Joint Genome Institute"/>
            <person name="Lopez S.C."/>
            <person name="Andreopoulos B."/>
            <person name="Pangilinan J."/>
            <person name="Lipzen A."/>
            <person name="Riley R."/>
            <person name="Ahrendt S."/>
            <person name="Ng V."/>
            <person name="Barry K."/>
            <person name="Daum C."/>
            <person name="Grigoriev I.V."/>
            <person name="Hilden K.S."/>
            <person name="Makela M.R."/>
            <person name="de Vries R.P."/>
        </authorList>
    </citation>
    <scope>NUCLEOTIDE SEQUENCE [LARGE SCALE GENOMIC DNA]</scope>
    <source>
        <strain evidence="2 3">CBS 464.89</strain>
    </source>
</reference>
<evidence type="ECO:0000313" key="2">
    <source>
        <dbReference type="EMBL" id="TBU58776.1"/>
    </source>
</evidence>
<feature type="compositionally biased region" description="Low complexity" evidence="1">
    <location>
        <begin position="181"/>
        <end position="190"/>
    </location>
</feature>
<gene>
    <name evidence="2" type="ORF">BD310DRAFT_1038970</name>
</gene>
<feature type="compositionally biased region" description="Low complexity" evidence="1">
    <location>
        <begin position="23"/>
        <end position="45"/>
    </location>
</feature>
<protein>
    <submittedName>
        <fullName evidence="2">Uncharacterized protein</fullName>
    </submittedName>
</protein>
<evidence type="ECO:0000313" key="3">
    <source>
        <dbReference type="Proteomes" id="UP000292082"/>
    </source>
</evidence>
<proteinExistence type="predicted"/>